<organism evidence="12 13">
    <name type="scientific">Sorangium cellulosum</name>
    <name type="common">Polyangium cellulosum</name>
    <dbReference type="NCBI Taxonomy" id="56"/>
    <lineage>
        <taxon>Bacteria</taxon>
        <taxon>Pseudomonadati</taxon>
        <taxon>Myxococcota</taxon>
        <taxon>Polyangia</taxon>
        <taxon>Polyangiales</taxon>
        <taxon>Polyangiaceae</taxon>
        <taxon>Sorangium</taxon>
    </lineage>
</organism>
<dbReference type="CDD" id="cd04243">
    <property type="entry name" value="AAK_AK-HSDH-like"/>
    <property type="match status" value="1"/>
</dbReference>
<dbReference type="SUPFAM" id="SSF55021">
    <property type="entry name" value="ACT-like"/>
    <property type="match status" value="2"/>
</dbReference>
<comment type="pathway">
    <text evidence="10">Amino-acid biosynthesis; L-methionine biosynthesis via de novo pathway; L-homoserine from L-aspartate: step 1/3.</text>
</comment>
<evidence type="ECO:0000256" key="3">
    <source>
        <dbReference type="ARBA" id="ARBA00022679"/>
    </source>
</evidence>
<dbReference type="InterPro" id="IPR002912">
    <property type="entry name" value="ACT_dom"/>
</dbReference>
<dbReference type="InterPro" id="IPR036393">
    <property type="entry name" value="AceGlu_kinase-like_sf"/>
</dbReference>
<keyword evidence="6 8" id="KW-0067">ATP-binding</keyword>
<dbReference type="PROSITE" id="PS00324">
    <property type="entry name" value="ASPARTOKINASE"/>
    <property type="match status" value="1"/>
</dbReference>
<accession>A0A150S0S6</accession>
<dbReference type="InterPro" id="IPR001341">
    <property type="entry name" value="Asp_kinase"/>
</dbReference>
<gene>
    <name evidence="12" type="ORF">BE18_48115</name>
</gene>
<dbReference type="GO" id="GO:0005524">
    <property type="term" value="F:ATP binding"/>
    <property type="evidence" value="ECO:0007669"/>
    <property type="project" value="UniProtKB-KW"/>
</dbReference>
<evidence type="ECO:0000313" key="13">
    <source>
        <dbReference type="Proteomes" id="UP000075515"/>
    </source>
</evidence>
<dbReference type="CDD" id="cd04892">
    <property type="entry name" value="ACT_AK-like_2"/>
    <property type="match status" value="1"/>
</dbReference>
<evidence type="ECO:0000256" key="4">
    <source>
        <dbReference type="ARBA" id="ARBA00022741"/>
    </source>
</evidence>
<dbReference type="InterPro" id="IPR054352">
    <property type="entry name" value="ACT_Aspartokinase"/>
</dbReference>
<comment type="caution">
    <text evidence="12">The sequence shown here is derived from an EMBL/GenBank/DDBJ whole genome shotgun (WGS) entry which is preliminary data.</text>
</comment>
<evidence type="ECO:0000313" key="12">
    <source>
        <dbReference type="EMBL" id="KYF78469.1"/>
    </source>
</evidence>
<comment type="pathway">
    <text evidence="1 10">Amino-acid biosynthesis; L-lysine biosynthesis via DAP pathway; (S)-tetrahydrodipicolinate from L-aspartate: step 1/4.</text>
</comment>
<evidence type="ECO:0000256" key="1">
    <source>
        <dbReference type="ARBA" id="ARBA00004766"/>
    </source>
</evidence>
<dbReference type="GO" id="GO:0004072">
    <property type="term" value="F:aspartate kinase activity"/>
    <property type="evidence" value="ECO:0007669"/>
    <property type="project" value="UniProtKB-EC"/>
</dbReference>
<dbReference type="InterPro" id="IPR042199">
    <property type="entry name" value="AsparK_Bifunc_asparK/hSer_DH"/>
</dbReference>
<comment type="pathway">
    <text evidence="10">Amino-acid biosynthesis; L-threonine biosynthesis; L-threonine from L-aspartate: step 1/5.</text>
</comment>
<keyword evidence="3 9" id="KW-0808">Transferase</keyword>
<dbReference type="Pfam" id="PF00696">
    <property type="entry name" value="AA_kinase"/>
    <property type="match status" value="1"/>
</dbReference>
<dbReference type="Proteomes" id="UP000075515">
    <property type="component" value="Unassembled WGS sequence"/>
</dbReference>
<feature type="binding site" evidence="8">
    <location>
        <position position="43"/>
    </location>
    <ligand>
        <name>substrate</name>
    </ligand>
</feature>
<evidence type="ECO:0000256" key="6">
    <source>
        <dbReference type="ARBA" id="ARBA00022840"/>
    </source>
</evidence>
<dbReference type="InterPro" id="IPR045865">
    <property type="entry name" value="ACT-like_dom_sf"/>
</dbReference>
<evidence type="ECO:0000256" key="8">
    <source>
        <dbReference type="PIRSR" id="PIRSR000726-1"/>
    </source>
</evidence>
<dbReference type="PIRSF" id="PIRSF000726">
    <property type="entry name" value="Asp_kin"/>
    <property type="match status" value="1"/>
</dbReference>
<evidence type="ECO:0000256" key="7">
    <source>
        <dbReference type="ARBA" id="ARBA00047872"/>
    </source>
</evidence>
<dbReference type="PANTHER" id="PTHR21499">
    <property type="entry name" value="ASPARTATE KINASE"/>
    <property type="match status" value="1"/>
</dbReference>
<dbReference type="InterPro" id="IPR001048">
    <property type="entry name" value="Asp/Glu/Uridylate_kinase"/>
</dbReference>
<keyword evidence="10" id="KW-0028">Amino-acid biosynthesis</keyword>
<dbReference type="AlphaFoldDB" id="A0A150S0S6"/>
<dbReference type="PANTHER" id="PTHR21499:SF59">
    <property type="entry name" value="ASPARTOKINASE"/>
    <property type="match status" value="1"/>
</dbReference>
<dbReference type="UniPathway" id="UPA00051">
    <property type="reaction ID" value="UER00462"/>
</dbReference>
<dbReference type="InterPro" id="IPR018042">
    <property type="entry name" value="Aspartate_kinase_CS"/>
</dbReference>
<dbReference type="EC" id="2.7.2.4" evidence="9"/>
<comment type="catalytic activity">
    <reaction evidence="7 9">
        <text>L-aspartate + ATP = 4-phospho-L-aspartate + ADP</text>
        <dbReference type="Rhea" id="RHEA:23776"/>
        <dbReference type="ChEBI" id="CHEBI:29991"/>
        <dbReference type="ChEBI" id="CHEBI:30616"/>
        <dbReference type="ChEBI" id="CHEBI:57535"/>
        <dbReference type="ChEBI" id="CHEBI:456216"/>
        <dbReference type="EC" id="2.7.2.4"/>
    </reaction>
</comment>
<dbReference type="GO" id="GO:0009089">
    <property type="term" value="P:lysine biosynthetic process via diaminopimelate"/>
    <property type="evidence" value="ECO:0007669"/>
    <property type="project" value="UniProtKB-UniPathway"/>
</dbReference>
<proteinExistence type="inferred from homology"/>
<keyword evidence="5 9" id="KW-0418">Kinase</keyword>
<dbReference type="Gene3D" id="1.20.120.1320">
    <property type="entry name" value="Aspartokinase, catalytic domain"/>
    <property type="match status" value="1"/>
</dbReference>
<evidence type="ECO:0000256" key="5">
    <source>
        <dbReference type="ARBA" id="ARBA00022777"/>
    </source>
</evidence>
<dbReference type="GO" id="GO:0009090">
    <property type="term" value="P:homoserine biosynthetic process"/>
    <property type="evidence" value="ECO:0007669"/>
    <property type="project" value="TreeGrafter"/>
</dbReference>
<feature type="binding site" evidence="8">
    <location>
        <position position="116"/>
    </location>
    <ligand>
        <name>substrate</name>
    </ligand>
</feature>
<keyword evidence="4 8" id="KW-0547">Nucleotide-binding</keyword>
<feature type="domain" description="ACT" evidence="11">
    <location>
        <begin position="312"/>
        <end position="385"/>
    </location>
</feature>
<dbReference type="EMBL" id="JEMC01003797">
    <property type="protein sequence ID" value="KYF78469.1"/>
    <property type="molecule type" value="Genomic_DNA"/>
</dbReference>
<dbReference type="Pfam" id="PF22468">
    <property type="entry name" value="ACT_9"/>
    <property type="match status" value="1"/>
</dbReference>
<dbReference type="Gene3D" id="3.40.1160.10">
    <property type="entry name" value="Acetylglutamate kinase-like"/>
    <property type="match status" value="1"/>
</dbReference>
<dbReference type="GO" id="GO:0005829">
    <property type="term" value="C:cytosol"/>
    <property type="evidence" value="ECO:0007669"/>
    <property type="project" value="TreeGrafter"/>
</dbReference>
<sequence>MIVMKFGGSSVESRAQIEKVLHIVRARLDRRPVVVSSAHKGMTDALINAAKLAATGKYDPSIVVPVGKQRAVAEALGCAPELLAPFYEEIADLLRGISLVKELSPRSLDYIASFGERMAVRCIADFFARSGVPARAYDVWDLGFITDSSFGRARPLPGFDARVKAMFAERVPEGVVPIVTGFVGRNEAGEITTVGRNGSDLTATLLAAGLGAEEAQIWSDTDGVMTADPSVVKTARNIPTMRFDEAAELAFFGSRVLHPSTLLPAMEKGIPVRVLNTNRPDHPGTVIDFNTEAGSPAVTSIAYRERQVVLKISSTRMFGEVGFLAQVLAVLARHEVVIDVITTSEVSVSMTTDDLGKLSRALPELEGFGACEVLPDRTTLVVVGKGLPKQKGVAAQVLEAMAEAGVNVEMLSYAMGSINLSMVIEDASVAAAVGVLHRSLFEKAR</sequence>
<dbReference type="UniPathway" id="UPA00050">
    <property type="reaction ID" value="UER00461"/>
</dbReference>
<feature type="binding site" evidence="8">
    <location>
        <begin position="5"/>
        <end position="8"/>
    </location>
    <ligand>
        <name>ATP</name>
        <dbReference type="ChEBI" id="CHEBI:30616"/>
    </ligand>
</feature>
<protein>
    <recommendedName>
        <fullName evidence="9">Aspartokinase</fullName>
        <ecNumber evidence="9">2.7.2.4</ecNumber>
    </recommendedName>
</protein>
<dbReference type="SUPFAM" id="SSF53633">
    <property type="entry name" value="Carbamate kinase-like"/>
    <property type="match status" value="1"/>
</dbReference>
<evidence type="ECO:0000259" key="11">
    <source>
        <dbReference type="PROSITE" id="PS51671"/>
    </source>
</evidence>
<evidence type="ECO:0000256" key="2">
    <source>
        <dbReference type="ARBA" id="ARBA00010122"/>
    </source>
</evidence>
<dbReference type="PROSITE" id="PS51671">
    <property type="entry name" value="ACT"/>
    <property type="match status" value="1"/>
</dbReference>
<dbReference type="GO" id="GO:0009088">
    <property type="term" value="P:threonine biosynthetic process"/>
    <property type="evidence" value="ECO:0007669"/>
    <property type="project" value="UniProtKB-UniPathway"/>
</dbReference>
<evidence type="ECO:0000256" key="10">
    <source>
        <dbReference type="RuleBase" id="RU004249"/>
    </source>
</evidence>
<dbReference type="NCBIfam" id="TIGR00657">
    <property type="entry name" value="asp_kinases"/>
    <property type="match status" value="1"/>
</dbReference>
<dbReference type="UniPathway" id="UPA00034">
    <property type="reaction ID" value="UER00015"/>
</dbReference>
<evidence type="ECO:0000256" key="9">
    <source>
        <dbReference type="RuleBase" id="RU003448"/>
    </source>
</evidence>
<reference evidence="12 13" key="1">
    <citation type="submission" date="2014-02" db="EMBL/GenBank/DDBJ databases">
        <title>The small core and large imbalanced accessory genome model reveals a collaborative survival strategy of Sorangium cellulosum strains in nature.</title>
        <authorList>
            <person name="Han K."/>
            <person name="Peng R."/>
            <person name="Blom J."/>
            <person name="Li Y.-Z."/>
        </authorList>
    </citation>
    <scope>NUCLEOTIDE SEQUENCE [LARGE SCALE GENOMIC DNA]</scope>
    <source>
        <strain evidence="12 13">So0149</strain>
    </source>
</reference>
<dbReference type="Gene3D" id="3.30.70.260">
    <property type="match status" value="2"/>
</dbReference>
<name>A0A150S0S6_SORCE</name>
<dbReference type="InterPro" id="IPR005260">
    <property type="entry name" value="Asp_kin_monofn"/>
</dbReference>
<comment type="similarity">
    <text evidence="2 9">Belongs to the aspartokinase family.</text>
</comment>